<dbReference type="SUPFAM" id="SSF52540">
    <property type="entry name" value="P-loop containing nucleoside triphosphate hydrolases"/>
    <property type="match status" value="1"/>
</dbReference>
<evidence type="ECO:0000313" key="13">
    <source>
        <dbReference type="Proteomes" id="UP000647017"/>
    </source>
</evidence>
<protein>
    <recommendedName>
        <fullName evidence="7">DNA 3'-5' helicase</fullName>
        <ecNumber evidence="7">5.6.2.4</ecNumber>
    </recommendedName>
</protein>
<keyword evidence="13" id="KW-1185">Reference proteome</keyword>
<evidence type="ECO:0000256" key="6">
    <source>
        <dbReference type="ARBA" id="ARBA00034617"/>
    </source>
</evidence>
<dbReference type="EC" id="5.6.2.4" evidence="7"/>
<evidence type="ECO:0000256" key="2">
    <source>
        <dbReference type="ARBA" id="ARBA00022801"/>
    </source>
</evidence>
<dbReference type="Proteomes" id="UP000647017">
    <property type="component" value="Unassembled WGS sequence"/>
</dbReference>
<comment type="caution">
    <text evidence="12">The sequence shown here is derived from an EMBL/GenBank/DDBJ whole genome shotgun (WGS) entry which is preliminary data.</text>
</comment>
<feature type="domain" description="UvrD-like helicase ATP-binding" evidence="11">
    <location>
        <begin position="252"/>
        <end position="550"/>
    </location>
</feature>
<dbReference type="PANTHER" id="PTHR11070:SF45">
    <property type="entry name" value="DNA 3'-5' HELICASE"/>
    <property type="match status" value="1"/>
</dbReference>
<dbReference type="InterPro" id="IPR027417">
    <property type="entry name" value="P-loop_NTPase"/>
</dbReference>
<dbReference type="Gene3D" id="3.40.50.300">
    <property type="entry name" value="P-loop containing nucleotide triphosphate hydrolases"/>
    <property type="match status" value="2"/>
</dbReference>
<keyword evidence="4 9" id="KW-0067">ATP-binding</keyword>
<dbReference type="GO" id="GO:0004386">
    <property type="term" value="F:helicase activity"/>
    <property type="evidence" value="ECO:0007669"/>
    <property type="project" value="UniProtKB-KW"/>
</dbReference>
<organism evidence="12 13">
    <name type="scientific">Micromonospora andamanensis</name>
    <dbReference type="NCBI Taxonomy" id="1287068"/>
    <lineage>
        <taxon>Bacteria</taxon>
        <taxon>Bacillati</taxon>
        <taxon>Actinomycetota</taxon>
        <taxon>Actinomycetes</taxon>
        <taxon>Micromonosporales</taxon>
        <taxon>Micromonosporaceae</taxon>
        <taxon>Micromonospora</taxon>
    </lineage>
</organism>
<evidence type="ECO:0000259" key="11">
    <source>
        <dbReference type="PROSITE" id="PS51198"/>
    </source>
</evidence>
<feature type="binding site" evidence="9">
    <location>
        <begin position="273"/>
        <end position="280"/>
    </location>
    <ligand>
        <name>ATP</name>
        <dbReference type="ChEBI" id="CHEBI:30616"/>
    </ligand>
</feature>
<dbReference type="EMBL" id="BOOZ01000035">
    <property type="protein sequence ID" value="GIJ11599.1"/>
    <property type="molecule type" value="Genomic_DNA"/>
</dbReference>
<dbReference type="PANTHER" id="PTHR11070">
    <property type="entry name" value="UVRD / RECB / PCRA DNA HELICASE FAMILY MEMBER"/>
    <property type="match status" value="1"/>
</dbReference>
<evidence type="ECO:0000256" key="8">
    <source>
        <dbReference type="ARBA" id="ARBA00048988"/>
    </source>
</evidence>
<dbReference type="Pfam" id="PF00580">
    <property type="entry name" value="UvrD-helicase"/>
    <property type="match status" value="1"/>
</dbReference>
<evidence type="ECO:0000256" key="1">
    <source>
        <dbReference type="ARBA" id="ARBA00022741"/>
    </source>
</evidence>
<evidence type="ECO:0000256" key="5">
    <source>
        <dbReference type="ARBA" id="ARBA00023235"/>
    </source>
</evidence>
<keyword evidence="3 9" id="KW-0347">Helicase</keyword>
<dbReference type="InterPro" id="IPR000212">
    <property type="entry name" value="DNA_helicase_UvrD/REP"/>
</dbReference>
<comment type="catalytic activity">
    <reaction evidence="8">
        <text>ATP + H2O = ADP + phosphate + H(+)</text>
        <dbReference type="Rhea" id="RHEA:13065"/>
        <dbReference type="ChEBI" id="CHEBI:15377"/>
        <dbReference type="ChEBI" id="CHEBI:15378"/>
        <dbReference type="ChEBI" id="CHEBI:30616"/>
        <dbReference type="ChEBI" id="CHEBI:43474"/>
        <dbReference type="ChEBI" id="CHEBI:456216"/>
        <dbReference type="EC" id="5.6.2.4"/>
    </reaction>
</comment>
<feature type="region of interest" description="Disordered" evidence="10">
    <location>
        <begin position="105"/>
        <end position="130"/>
    </location>
</feature>
<evidence type="ECO:0000256" key="10">
    <source>
        <dbReference type="SAM" id="MobiDB-lite"/>
    </source>
</evidence>
<feature type="compositionally biased region" description="Pro residues" evidence="10">
    <location>
        <begin position="111"/>
        <end position="122"/>
    </location>
</feature>
<keyword evidence="5" id="KW-0413">Isomerase</keyword>
<gene>
    <name evidence="12" type="ORF">Van01_48130</name>
</gene>
<evidence type="ECO:0000256" key="7">
    <source>
        <dbReference type="ARBA" id="ARBA00034808"/>
    </source>
</evidence>
<dbReference type="InterPro" id="IPR014017">
    <property type="entry name" value="DNA_helicase_UvrD-like_C"/>
</dbReference>
<evidence type="ECO:0000256" key="9">
    <source>
        <dbReference type="PROSITE-ProRule" id="PRU00560"/>
    </source>
</evidence>
<evidence type="ECO:0000256" key="4">
    <source>
        <dbReference type="ARBA" id="ARBA00022840"/>
    </source>
</evidence>
<dbReference type="RefSeq" id="WP_204011912.1">
    <property type="nucleotide sequence ID" value="NZ_BOOZ01000035.1"/>
</dbReference>
<accession>A0ABQ4I102</accession>
<sequence length="717" mass="78487">MPTIIMTKWPVKIDGSVKAKAMTFLQKLSADDTNPGLHVEPIAGAADSRVRTGRVDQFWRAVMFRLDGAGECHYVIHGVWPHDDAIAVAARVRLKVNPINGLPQIEEAEPVAPPPSGPPTPSRPAESDPVPAEPLLVQLGRTREDLVDRLGVPADVADRALAASDVDAVLELAQRHEGWLGLLLVDLATQDSIDIIAGRLHLEAPEQTGDDDVDLLRSLQRPAAQAQFAFIDGQEELRRVIENGDFGSWRVFLHPEQRHYAVRRYRGPFRLSGGAGTGKTVVLLHRARALARERPDARIVLTTFTTNLADALRDGLGQLDPTVPQATALNVPGVHVTGVDALAATVIRSAGASVADAVQTVLGEARSTPTGRTPTGRWRDVIEASATSLPPEIANETFLSAEYALIVLPNKVKNEHEYRRVRRPGRGVALDRAKRDSVWALIAAYRAQCRIDGTLDFVEAAAVAAAHLTASGDQADHVLVDEGQDLSPTHWQMLRALVAEGEDDLFIAEDSHQRIYGSRIVLGRYGIKIVGRSQRLSLNYRTTAQNLRYAMTVLDGGDYVDLEEQTEFTGYRSARSGPTPVVETVQSLVSELDTIADRIRSWREAGATPETIAVLVPDKFQRERVVNALNERGVPARAVDRDRPGEGRVLVMTMHRAKGMEFANVVLADVGFRTAAERSRLNDLDAVERHDAELRARSLVYVAATRARDELLVVQRP</sequence>
<reference evidence="12 13" key="1">
    <citation type="submission" date="2021-01" db="EMBL/GenBank/DDBJ databases">
        <title>Whole genome shotgun sequence of Verrucosispora andamanensis NBRC 109075.</title>
        <authorList>
            <person name="Komaki H."/>
            <person name="Tamura T."/>
        </authorList>
    </citation>
    <scope>NUCLEOTIDE SEQUENCE [LARGE SCALE GENOMIC DNA]</scope>
    <source>
        <strain evidence="12 13">NBRC 109075</strain>
    </source>
</reference>
<dbReference type="InterPro" id="IPR014016">
    <property type="entry name" value="UvrD-like_ATP-bd"/>
</dbReference>
<keyword evidence="2 9" id="KW-0378">Hydrolase</keyword>
<dbReference type="PROSITE" id="PS51198">
    <property type="entry name" value="UVRD_HELICASE_ATP_BIND"/>
    <property type="match status" value="1"/>
</dbReference>
<comment type="catalytic activity">
    <reaction evidence="6">
        <text>Couples ATP hydrolysis with the unwinding of duplex DNA by translocating in the 3'-5' direction.</text>
        <dbReference type="EC" id="5.6.2.4"/>
    </reaction>
</comment>
<name>A0ABQ4I102_9ACTN</name>
<evidence type="ECO:0000313" key="12">
    <source>
        <dbReference type="EMBL" id="GIJ11599.1"/>
    </source>
</evidence>
<keyword evidence="1 9" id="KW-0547">Nucleotide-binding</keyword>
<proteinExistence type="predicted"/>
<evidence type="ECO:0000256" key="3">
    <source>
        <dbReference type="ARBA" id="ARBA00022806"/>
    </source>
</evidence>
<dbReference type="Pfam" id="PF13361">
    <property type="entry name" value="UvrD_C"/>
    <property type="match status" value="1"/>
</dbReference>